<accession>A0ACB8QTG0</accession>
<reference evidence="1" key="2">
    <citation type="journal article" date="2022" name="New Phytol.">
        <title>Evolutionary transition to the ectomycorrhizal habit in the genomes of a hyperdiverse lineage of mushroom-forming fungi.</title>
        <authorList>
            <person name="Looney B."/>
            <person name="Miyauchi S."/>
            <person name="Morin E."/>
            <person name="Drula E."/>
            <person name="Courty P.E."/>
            <person name="Kohler A."/>
            <person name="Kuo A."/>
            <person name="LaButti K."/>
            <person name="Pangilinan J."/>
            <person name="Lipzen A."/>
            <person name="Riley R."/>
            <person name="Andreopoulos W."/>
            <person name="He G."/>
            <person name="Johnson J."/>
            <person name="Nolan M."/>
            <person name="Tritt A."/>
            <person name="Barry K.W."/>
            <person name="Grigoriev I.V."/>
            <person name="Nagy L.G."/>
            <person name="Hibbett D."/>
            <person name="Henrissat B."/>
            <person name="Matheny P.B."/>
            <person name="Labbe J."/>
            <person name="Martin F.M."/>
        </authorList>
    </citation>
    <scope>NUCLEOTIDE SEQUENCE</scope>
    <source>
        <strain evidence="1">EC-137</strain>
    </source>
</reference>
<evidence type="ECO:0000313" key="2">
    <source>
        <dbReference type="Proteomes" id="UP000814128"/>
    </source>
</evidence>
<organism evidence="1 2">
    <name type="scientific">Vararia minispora EC-137</name>
    <dbReference type="NCBI Taxonomy" id="1314806"/>
    <lineage>
        <taxon>Eukaryota</taxon>
        <taxon>Fungi</taxon>
        <taxon>Dikarya</taxon>
        <taxon>Basidiomycota</taxon>
        <taxon>Agaricomycotina</taxon>
        <taxon>Agaricomycetes</taxon>
        <taxon>Russulales</taxon>
        <taxon>Lachnocladiaceae</taxon>
        <taxon>Vararia</taxon>
    </lineage>
</organism>
<name>A0ACB8QTG0_9AGAM</name>
<protein>
    <submittedName>
        <fullName evidence="1">Regulator of Vps4 activity in the MVB pathway-domain-containing protein</fullName>
    </submittedName>
</protein>
<dbReference type="Proteomes" id="UP000814128">
    <property type="component" value="Unassembled WGS sequence"/>
</dbReference>
<keyword evidence="2" id="KW-1185">Reference proteome</keyword>
<proteinExistence type="predicted"/>
<gene>
    <name evidence="1" type="ORF">K488DRAFT_43887</name>
</gene>
<reference evidence="1" key="1">
    <citation type="submission" date="2021-02" db="EMBL/GenBank/DDBJ databases">
        <authorList>
            <consortium name="DOE Joint Genome Institute"/>
            <person name="Ahrendt S."/>
            <person name="Looney B.P."/>
            <person name="Miyauchi S."/>
            <person name="Morin E."/>
            <person name="Drula E."/>
            <person name="Courty P.E."/>
            <person name="Chicoki N."/>
            <person name="Fauchery L."/>
            <person name="Kohler A."/>
            <person name="Kuo A."/>
            <person name="Labutti K."/>
            <person name="Pangilinan J."/>
            <person name="Lipzen A."/>
            <person name="Riley R."/>
            <person name="Andreopoulos W."/>
            <person name="He G."/>
            <person name="Johnson J."/>
            <person name="Barry K.W."/>
            <person name="Grigoriev I.V."/>
            <person name="Nagy L."/>
            <person name="Hibbett D."/>
            <person name="Henrissat B."/>
            <person name="Matheny P.B."/>
            <person name="Labbe J."/>
            <person name="Martin F."/>
        </authorList>
    </citation>
    <scope>NUCLEOTIDE SEQUENCE</scope>
    <source>
        <strain evidence="1">EC-137</strain>
    </source>
</reference>
<dbReference type="EMBL" id="MU273489">
    <property type="protein sequence ID" value="KAI0035128.1"/>
    <property type="molecule type" value="Genomic_DNA"/>
</dbReference>
<sequence length="274" mass="30434">MPPWNSTKAKVQLRLAVQRLRTLQEKKEAQAKAARRDVATLLERNKVETARIKVENIINEDVYLELLELLELYCELLIARFGLLDQNTREPDPAVAEGVCAIIHAAPRTELKELHILRDLLMHKYGREFSAGVMENRDECVSDRVIKKLAVEMPSSALVDAYLTEIAKGYGVQWAQPGESTDHPDDGPEGGAKTALLEPPLKDVPVGVGVGDNLRAAQSPTEEKSVRLPELPPTEDGKRVESEANAAAPPSKPQTSQEDEFTMLAKRFEALKKR</sequence>
<comment type="caution">
    <text evidence="1">The sequence shown here is derived from an EMBL/GenBank/DDBJ whole genome shotgun (WGS) entry which is preliminary data.</text>
</comment>
<evidence type="ECO:0000313" key="1">
    <source>
        <dbReference type="EMBL" id="KAI0035128.1"/>
    </source>
</evidence>